<reference evidence="9" key="1">
    <citation type="journal article" date="2023" name="Mol. Phylogenet. Evol.">
        <title>Genome-scale phylogeny and comparative genomics of the fungal order Sordariales.</title>
        <authorList>
            <person name="Hensen N."/>
            <person name="Bonometti L."/>
            <person name="Westerberg I."/>
            <person name="Brannstrom I.O."/>
            <person name="Guillou S."/>
            <person name="Cros-Aarteil S."/>
            <person name="Calhoun S."/>
            <person name="Haridas S."/>
            <person name="Kuo A."/>
            <person name="Mondo S."/>
            <person name="Pangilinan J."/>
            <person name="Riley R."/>
            <person name="LaButti K."/>
            <person name="Andreopoulos B."/>
            <person name="Lipzen A."/>
            <person name="Chen C."/>
            <person name="Yan M."/>
            <person name="Daum C."/>
            <person name="Ng V."/>
            <person name="Clum A."/>
            <person name="Steindorff A."/>
            <person name="Ohm R.A."/>
            <person name="Martin F."/>
            <person name="Silar P."/>
            <person name="Natvig D.O."/>
            <person name="Lalanne C."/>
            <person name="Gautier V."/>
            <person name="Ament-Velasquez S.L."/>
            <person name="Kruys A."/>
            <person name="Hutchinson M.I."/>
            <person name="Powell A.J."/>
            <person name="Barry K."/>
            <person name="Miller A.N."/>
            <person name="Grigoriev I.V."/>
            <person name="Debuchy R."/>
            <person name="Gladieux P."/>
            <person name="Hiltunen Thoren M."/>
            <person name="Johannesson H."/>
        </authorList>
    </citation>
    <scope>NUCLEOTIDE SEQUENCE</scope>
    <source>
        <strain evidence="9">FGSC 1904</strain>
    </source>
</reference>
<dbReference type="InterPro" id="IPR014001">
    <property type="entry name" value="Helicase_ATP-bd"/>
</dbReference>
<keyword evidence="1 5" id="KW-0547">Nucleotide-binding</keyword>
<dbReference type="GO" id="GO:0005524">
    <property type="term" value="F:ATP binding"/>
    <property type="evidence" value="ECO:0007669"/>
    <property type="project" value="UniProtKB-UniRule"/>
</dbReference>
<comment type="function">
    <text evidence="5">RNA helicase.</text>
</comment>
<keyword evidence="10" id="KW-1185">Reference proteome</keyword>
<dbReference type="GO" id="GO:0016787">
    <property type="term" value="F:hydrolase activity"/>
    <property type="evidence" value="ECO:0007669"/>
    <property type="project" value="UniProtKB-KW"/>
</dbReference>
<feature type="domain" description="Helicase ATP-binding" evidence="7">
    <location>
        <begin position="138"/>
        <end position="321"/>
    </location>
</feature>
<dbReference type="EMBL" id="JAUTDP010000001">
    <property type="protein sequence ID" value="KAK3403376.1"/>
    <property type="molecule type" value="Genomic_DNA"/>
</dbReference>
<dbReference type="Gene3D" id="3.40.50.300">
    <property type="entry name" value="P-loop containing nucleotide triphosphate hydrolases"/>
    <property type="match status" value="2"/>
</dbReference>
<dbReference type="CDD" id="cd17964">
    <property type="entry name" value="DEADc_MSS116"/>
    <property type="match status" value="1"/>
</dbReference>
<keyword evidence="3 5" id="KW-0067">ATP-binding</keyword>
<feature type="region of interest" description="Disordered" evidence="6">
    <location>
        <begin position="578"/>
        <end position="626"/>
    </location>
</feature>
<proteinExistence type="inferred from homology"/>
<dbReference type="PANTHER" id="PTHR24031">
    <property type="entry name" value="RNA HELICASE"/>
    <property type="match status" value="1"/>
</dbReference>
<dbReference type="InterPro" id="IPR027417">
    <property type="entry name" value="P-loop_NTPase"/>
</dbReference>
<dbReference type="InterPro" id="IPR011545">
    <property type="entry name" value="DEAD/DEAH_box_helicase_dom"/>
</dbReference>
<reference evidence="9" key="2">
    <citation type="submission" date="2023-07" db="EMBL/GenBank/DDBJ databases">
        <authorList>
            <consortium name="Lawrence Berkeley National Laboratory"/>
            <person name="Haridas S."/>
            <person name="Hensen N."/>
            <person name="Bonometti L."/>
            <person name="Westerberg I."/>
            <person name="Brannstrom I.O."/>
            <person name="Guillou S."/>
            <person name="Cros-Aarteil S."/>
            <person name="Calhoun S."/>
            <person name="Kuo A."/>
            <person name="Mondo S."/>
            <person name="Pangilinan J."/>
            <person name="Riley R."/>
            <person name="LaButti K."/>
            <person name="Andreopoulos B."/>
            <person name="Lipzen A."/>
            <person name="Chen C."/>
            <person name="Yanf M."/>
            <person name="Daum C."/>
            <person name="Ng V."/>
            <person name="Clum A."/>
            <person name="Steindorff A."/>
            <person name="Ohm R."/>
            <person name="Martin F."/>
            <person name="Silar P."/>
            <person name="Natvig D."/>
            <person name="Lalanne C."/>
            <person name="Gautier V."/>
            <person name="Ament-velasquez S.L."/>
            <person name="Kruys A."/>
            <person name="Hutchinson M.I."/>
            <person name="Powell A.J."/>
            <person name="Barry K."/>
            <person name="Miller A.N."/>
            <person name="Grigoriev I.V."/>
            <person name="Debuchy R."/>
            <person name="Gladieux P."/>
            <person name="Thoren M.H."/>
            <person name="Johannesson H."/>
        </authorList>
    </citation>
    <scope>NUCLEOTIDE SEQUENCE</scope>
    <source>
        <strain evidence="9">FGSC 1904</strain>
    </source>
</reference>
<name>A0AAE0PNZ0_SORBR</name>
<protein>
    <recommendedName>
        <fullName evidence="5">ATP-dependent RNA helicase</fullName>
        <ecNumber evidence="5">3.6.4.13</ecNumber>
    </recommendedName>
</protein>
<evidence type="ECO:0000256" key="1">
    <source>
        <dbReference type="ARBA" id="ARBA00022741"/>
    </source>
</evidence>
<feature type="domain" description="Helicase C-terminal" evidence="8">
    <location>
        <begin position="349"/>
        <end position="507"/>
    </location>
</feature>
<dbReference type="CDD" id="cd18787">
    <property type="entry name" value="SF2_C_DEAD"/>
    <property type="match status" value="1"/>
</dbReference>
<dbReference type="Proteomes" id="UP001281003">
    <property type="component" value="Unassembled WGS sequence"/>
</dbReference>
<evidence type="ECO:0000256" key="6">
    <source>
        <dbReference type="SAM" id="MobiDB-lite"/>
    </source>
</evidence>
<evidence type="ECO:0000313" key="9">
    <source>
        <dbReference type="EMBL" id="KAK3403376.1"/>
    </source>
</evidence>
<dbReference type="SMART" id="SM00490">
    <property type="entry name" value="HELICc"/>
    <property type="match status" value="1"/>
</dbReference>
<comment type="caution">
    <text evidence="9">The sequence shown here is derived from an EMBL/GenBank/DDBJ whole genome shotgun (WGS) entry which is preliminary data.</text>
</comment>
<dbReference type="EC" id="3.6.4.13" evidence="5"/>
<gene>
    <name evidence="9" type="ORF">B0T20DRAFT_400804</name>
</gene>
<dbReference type="SUPFAM" id="SSF52540">
    <property type="entry name" value="P-loop containing nucleoside triphosphate hydrolases"/>
    <property type="match status" value="2"/>
</dbReference>
<evidence type="ECO:0000313" key="10">
    <source>
        <dbReference type="Proteomes" id="UP001281003"/>
    </source>
</evidence>
<feature type="compositionally biased region" description="Low complexity" evidence="6">
    <location>
        <begin position="67"/>
        <end position="96"/>
    </location>
</feature>
<comment type="catalytic activity">
    <reaction evidence="5">
        <text>ATP + H2O = ADP + phosphate + H(+)</text>
        <dbReference type="Rhea" id="RHEA:13065"/>
        <dbReference type="ChEBI" id="CHEBI:15377"/>
        <dbReference type="ChEBI" id="CHEBI:15378"/>
        <dbReference type="ChEBI" id="CHEBI:30616"/>
        <dbReference type="ChEBI" id="CHEBI:43474"/>
        <dbReference type="ChEBI" id="CHEBI:456216"/>
        <dbReference type="EC" id="3.6.4.13"/>
    </reaction>
</comment>
<comment type="similarity">
    <text evidence="5">Belongs to the DEAD box helicase family.</text>
</comment>
<dbReference type="PROSITE" id="PS51194">
    <property type="entry name" value="HELICASE_CTER"/>
    <property type="match status" value="1"/>
</dbReference>
<evidence type="ECO:0000256" key="5">
    <source>
        <dbReference type="RuleBase" id="RU365068"/>
    </source>
</evidence>
<dbReference type="Pfam" id="PF00270">
    <property type="entry name" value="DEAD"/>
    <property type="match status" value="1"/>
</dbReference>
<evidence type="ECO:0000256" key="4">
    <source>
        <dbReference type="ARBA" id="ARBA00022884"/>
    </source>
</evidence>
<sequence>MMKATPTISRLLTRSSNRVLAASSPSLSHPVPVSYPHLTSLLLHSSSTSTSSAAGQTLQLAYRNGPTSHSASFSTSSRSHQQAVAPAAPQGSPVPAAAAAADMPGLYADMAGRLDARLLGALDAMGYKNMTPVQQQVLNMPSFTQDCLVQAKTGTGKTIAFLLPALHTLLNAKNLDRSQVSLLIMAPTRELAQQIADECEKLVSQCNPRFECHLAVGGNAKASALNKFLKGKPTILVATPGRLNDYLSDERVRSKFEGLRCLVLDEADCMLDAGFLPALTKILQSLPAKRQAGWQGMCFSATLPPSIHKVLHHVLAPKHTHISTIDENEAPTINSVPQSCIQVDSANDVLPTLHKLLSAELFDSNKKLKAVVFSSTARQTALLYTIFGHTGGASPAKLPVWQMQSRMSQAQRNKATEDFKKTESGILFASDVVGRGLDFPDIHLVVQVGIPLDSEQYVHRVGRTGRAGKGGRAVMIITPEDSWFVQKNSKFPITPLELDHPKAAKIDSASIISQALPKVPDAVKTAAYSSYLGFVKTMMSKMKITPIQVVQIANNYAYSLGCEEPPVLESRTISKMGLKGVPGLNTTNGPSQGPSQKSQRNGNGGGKRVGYPPPSSGGSLSKRPRF</sequence>
<keyword evidence="2 5" id="KW-0378">Hydrolase</keyword>
<dbReference type="SMART" id="SM00487">
    <property type="entry name" value="DEXDc"/>
    <property type="match status" value="1"/>
</dbReference>
<evidence type="ECO:0000259" key="7">
    <source>
        <dbReference type="PROSITE" id="PS51192"/>
    </source>
</evidence>
<accession>A0AAE0PNZ0</accession>
<organism evidence="9 10">
    <name type="scientific">Sordaria brevicollis</name>
    <dbReference type="NCBI Taxonomy" id="83679"/>
    <lineage>
        <taxon>Eukaryota</taxon>
        <taxon>Fungi</taxon>
        <taxon>Dikarya</taxon>
        <taxon>Ascomycota</taxon>
        <taxon>Pezizomycotina</taxon>
        <taxon>Sordariomycetes</taxon>
        <taxon>Sordariomycetidae</taxon>
        <taxon>Sordariales</taxon>
        <taxon>Sordariaceae</taxon>
        <taxon>Sordaria</taxon>
    </lineage>
</organism>
<keyword evidence="5" id="KW-0347">Helicase</keyword>
<dbReference type="GO" id="GO:0003723">
    <property type="term" value="F:RNA binding"/>
    <property type="evidence" value="ECO:0007669"/>
    <property type="project" value="UniProtKB-UniRule"/>
</dbReference>
<dbReference type="AlphaFoldDB" id="A0AAE0PNZ0"/>
<dbReference type="GO" id="GO:0003724">
    <property type="term" value="F:RNA helicase activity"/>
    <property type="evidence" value="ECO:0007669"/>
    <property type="project" value="UniProtKB-EC"/>
</dbReference>
<evidence type="ECO:0000256" key="2">
    <source>
        <dbReference type="ARBA" id="ARBA00022801"/>
    </source>
</evidence>
<feature type="compositionally biased region" description="Polar residues" evidence="6">
    <location>
        <begin position="584"/>
        <end position="601"/>
    </location>
</feature>
<dbReference type="Pfam" id="PF00271">
    <property type="entry name" value="Helicase_C"/>
    <property type="match status" value="1"/>
</dbReference>
<keyword evidence="4 5" id="KW-0694">RNA-binding</keyword>
<feature type="region of interest" description="Disordered" evidence="6">
    <location>
        <begin position="64"/>
        <end position="96"/>
    </location>
</feature>
<comment type="domain">
    <text evidence="5">The Q motif is unique to and characteristic of the DEAD box family of RNA helicases and controls ATP binding and hydrolysis.</text>
</comment>
<dbReference type="PROSITE" id="PS51192">
    <property type="entry name" value="HELICASE_ATP_BIND_1"/>
    <property type="match status" value="1"/>
</dbReference>
<evidence type="ECO:0000256" key="3">
    <source>
        <dbReference type="ARBA" id="ARBA00022840"/>
    </source>
</evidence>
<evidence type="ECO:0000259" key="8">
    <source>
        <dbReference type="PROSITE" id="PS51194"/>
    </source>
</evidence>
<dbReference type="InterPro" id="IPR001650">
    <property type="entry name" value="Helicase_C-like"/>
</dbReference>